<evidence type="ECO:0000313" key="2">
    <source>
        <dbReference type="Proteomes" id="UP000008311"/>
    </source>
</evidence>
<dbReference type="InParanoid" id="B9RVI7"/>
<dbReference type="EMBL" id="EQ973821">
    <property type="protein sequence ID" value="EEF44563.1"/>
    <property type="molecule type" value="Genomic_DNA"/>
</dbReference>
<sequence>MKQITTRHKARIENAPIERNYSECVSGKDKARGRNGLSLRVYKLHGKGQTKWQFTKMFGGNEINREVVVWDTACKD</sequence>
<evidence type="ECO:0000313" key="1">
    <source>
        <dbReference type="EMBL" id="EEF44563.1"/>
    </source>
</evidence>
<organism evidence="1 2">
    <name type="scientific">Ricinus communis</name>
    <name type="common">Castor bean</name>
    <dbReference type="NCBI Taxonomy" id="3988"/>
    <lineage>
        <taxon>Eukaryota</taxon>
        <taxon>Viridiplantae</taxon>
        <taxon>Streptophyta</taxon>
        <taxon>Embryophyta</taxon>
        <taxon>Tracheophyta</taxon>
        <taxon>Spermatophyta</taxon>
        <taxon>Magnoliopsida</taxon>
        <taxon>eudicotyledons</taxon>
        <taxon>Gunneridae</taxon>
        <taxon>Pentapetalae</taxon>
        <taxon>rosids</taxon>
        <taxon>fabids</taxon>
        <taxon>Malpighiales</taxon>
        <taxon>Euphorbiaceae</taxon>
        <taxon>Acalyphoideae</taxon>
        <taxon>Acalypheae</taxon>
        <taxon>Ricinus</taxon>
    </lineage>
</organism>
<name>B9RVI7_RICCO</name>
<dbReference type="AlphaFoldDB" id="B9RVI7"/>
<proteinExistence type="predicted"/>
<accession>B9RVI7</accession>
<protein>
    <submittedName>
        <fullName evidence="1">Uncharacterized protein</fullName>
    </submittedName>
</protein>
<dbReference type="Proteomes" id="UP000008311">
    <property type="component" value="Unassembled WGS sequence"/>
</dbReference>
<keyword evidence="2" id="KW-1185">Reference proteome</keyword>
<reference evidence="2" key="1">
    <citation type="journal article" date="2010" name="Nat. Biotechnol.">
        <title>Draft genome sequence of the oilseed species Ricinus communis.</title>
        <authorList>
            <person name="Chan A.P."/>
            <person name="Crabtree J."/>
            <person name="Zhao Q."/>
            <person name="Lorenzi H."/>
            <person name="Orvis J."/>
            <person name="Puiu D."/>
            <person name="Melake-Berhan A."/>
            <person name="Jones K.M."/>
            <person name="Redman J."/>
            <person name="Chen G."/>
            <person name="Cahoon E.B."/>
            <person name="Gedil M."/>
            <person name="Stanke M."/>
            <person name="Haas B.J."/>
            <person name="Wortman J.R."/>
            <person name="Fraser-Liggett C.M."/>
            <person name="Ravel J."/>
            <person name="Rabinowicz P.D."/>
        </authorList>
    </citation>
    <scope>NUCLEOTIDE SEQUENCE [LARGE SCALE GENOMIC DNA]</scope>
    <source>
        <strain evidence="2">cv. Hale</strain>
    </source>
</reference>
<gene>
    <name evidence="1" type="ORF">RCOM_0962840</name>
</gene>